<feature type="transmembrane region" description="Helical" evidence="1">
    <location>
        <begin position="222"/>
        <end position="243"/>
    </location>
</feature>
<keyword evidence="2" id="KW-0808">Transferase</keyword>
<sequence length="283" mass="30417">MRNGGRVLSPARPQRPTLDELRAVAQPPEVRSRKNAEHWTAQLYLRHFSIYTTVLLVRTPITANGVTGLMILSGWLIAASLLIPGLLGALLALFFSQLQMYLDCCDGEVARWRGTKGAKGVFLDKVGHYTTEGLVAIALGARAAGELSNLKADPAGMYPYLLAGAILGFLVVLNKALNDMVHVARAFNGLDKLPDTAQATAIPSGLLATLKRVARFVPFHRLYHSVEMSILAVVASIITLIASAGGGPELVGERWLITLMVPLCALSVIGHFLSIMASRRLSA</sequence>
<dbReference type="Gene3D" id="1.20.120.1760">
    <property type="match status" value="1"/>
</dbReference>
<reference evidence="2 3" key="1">
    <citation type="submission" date="2017-09" db="EMBL/GenBank/DDBJ databases">
        <title>Bacterial strain isolated from the female urinary microbiota.</title>
        <authorList>
            <person name="Thomas-White K."/>
            <person name="Kumar N."/>
            <person name="Forster S."/>
            <person name="Putonti C."/>
            <person name="Lawley T."/>
            <person name="Wolfe A.J."/>
        </authorList>
    </citation>
    <scope>NUCLEOTIDE SEQUENCE [LARGE SCALE GENOMIC DNA]</scope>
    <source>
        <strain evidence="2 3">UMB0680</strain>
    </source>
</reference>
<proteinExistence type="predicted"/>
<dbReference type="AlphaFoldDB" id="A0A2N6PHB1"/>
<keyword evidence="1" id="KW-0812">Transmembrane</keyword>
<name>A0A2N6PHB1_9MICO</name>
<evidence type="ECO:0000313" key="3">
    <source>
        <dbReference type="Proteomes" id="UP000235703"/>
    </source>
</evidence>
<dbReference type="GO" id="GO:0016020">
    <property type="term" value="C:membrane"/>
    <property type="evidence" value="ECO:0007669"/>
    <property type="project" value="InterPro"/>
</dbReference>
<dbReference type="InterPro" id="IPR000462">
    <property type="entry name" value="CDP-OH_P_trans"/>
</dbReference>
<dbReference type="Pfam" id="PF01066">
    <property type="entry name" value="CDP-OH_P_transf"/>
    <property type="match status" value="1"/>
</dbReference>
<dbReference type="GO" id="GO:0008654">
    <property type="term" value="P:phospholipid biosynthetic process"/>
    <property type="evidence" value="ECO:0007669"/>
    <property type="project" value="InterPro"/>
</dbReference>
<gene>
    <name evidence="2" type="ORF">CJ198_06770</name>
</gene>
<dbReference type="GO" id="GO:0016780">
    <property type="term" value="F:phosphotransferase activity, for other substituted phosphate groups"/>
    <property type="evidence" value="ECO:0007669"/>
    <property type="project" value="InterPro"/>
</dbReference>
<dbReference type="Proteomes" id="UP000235703">
    <property type="component" value="Unassembled WGS sequence"/>
</dbReference>
<accession>A0A2N6PHB1</accession>
<keyword evidence="1" id="KW-0472">Membrane</keyword>
<feature type="transmembrane region" description="Helical" evidence="1">
    <location>
        <begin position="157"/>
        <end position="177"/>
    </location>
</feature>
<comment type="caution">
    <text evidence="2">The sequence shown here is derived from an EMBL/GenBank/DDBJ whole genome shotgun (WGS) entry which is preliminary data.</text>
</comment>
<feature type="transmembrane region" description="Helical" evidence="1">
    <location>
        <begin position="255"/>
        <end position="277"/>
    </location>
</feature>
<dbReference type="InterPro" id="IPR043130">
    <property type="entry name" value="CDP-OH_PTrfase_TM_dom"/>
</dbReference>
<dbReference type="EMBL" id="PNFZ01000003">
    <property type="protein sequence ID" value="PMB98072.1"/>
    <property type="molecule type" value="Genomic_DNA"/>
</dbReference>
<organism evidence="2 3">
    <name type="scientific">Brevibacterium luteolum</name>
    <dbReference type="NCBI Taxonomy" id="199591"/>
    <lineage>
        <taxon>Bacteria</taxon>
        <taxon>Bacillati</taxon>
        <taxon>Actinomycetota</taxon>
        <taxon>Actinomycetes</taxon>
        <taxon>Micrococcales</taxon>
        <taxon>Brevibacteriaceae</taxon>
        <taxon>Brevibacterium</taxon>
    </lineage>
</organism>
<protein>
    <submittedName>
        <fullName evidence="2">Transferase</fullName>
    </submittedName>
</protein>
<evidence type="ECO:0000256" key="1">
    <source>
        <dbReference type="SAM" id="Phobius"/>
    </source>
</evidence>
<evidence type="ECO:0000313" key="2">
    <source>
        <dbReference type="EMBL" id="PMB98072.1"/>
    </source>
</evidence>
<keyword evidence="3" id="KW-1185">Reference proteome</keyword>
<keyword evidence="1" id="KW-1133">Transmembrane helix</keyword>
<feature type="transmembrane region" description="Helical" evidence="1">
    <location>
        <begin position="69"/>
        <end position="94"/>
    </location>
</feature>